<keyword evidence="3" id="KW-1185">Reference proteome</keyword>
<feature type="transmembrane region" description="Helical" evidence="1">
    <location>
        <begin position="77"/>
        <end position="100"/>
    </location>
</feature>
<name>A0ABT9NI69_9ACTO</name>
<proteinExistence type="predicted"/>
<evidence type="ECO:0000256" key="1">
    <source>
        <dbReference type="SAM" id="Phobius"/>
    </source>
</evidence>
<feature type="transmembrane region" description="Helical" evidence="1">
    <location>
        <begin position="48"/>
        <end position="70"/>
    </location>
</feature>
<sequence>MSETTLSDTRSRARGWPLALIAALCIGALVITWRAVVDATDAFTSGNYGVGVTSVLAAAAWTLGCVGIVHNGRRMRMVAFAAWIINLFGVIVGLIAPDLFSRENPWSNGGATYFYLPTLGAMVAMVWLVWSRPAAVAARQLEESRE</sequence>
<organism evidence="2 3">
    <name type="scientific">Trueperella bonasi</name>
    <dbReference type="NCBI Taxonomy" id="312286"/>
    <lineage>
        <taxon>Bacteria</taxon>
        <taxon>Bacillati</taxon>
        <taxon>Actinomycetota</taxon>
        <taxon>Actinomycetes</taxon>
        <taxon>Actinomycetales</taxon>
        <taxon>Actinomycetaceae</taxon>
        <taxon>Trueperella</taxon>
    </lineage>
</organism>
<keyword evidence="1" id="KW-1133">Transmembrane helix</keyword>
<feature type="transmembrane region" description="Helical" evidence="1">
    <location>
        <begin position="112"/>
        <end position="130"/>
    </location>
</feature>
<accession>A0ABT9NI69</accession>
<keyword evidence="1" id="KW-0812">Transmembrane</keyword>
<evidence type="ECO:0000313" key="3">
    <source>
        <dbReference type="Proteomes" id="UP001243212"/>
    </source>
</evidence>
<evidence type="ECO:0000313" key="2">
    <source>
        <dbReference type="EMBL" id="MDP9807098.1"/>
    </source>
</evidence>
<comment type="caution">
    <text evidence="2">The sequence shown here is derived from an EMBL/GenBank/DDBJ whole genome shotgun (WGS) entry which is preliminary data.</text>
</comment>
<dbReference type="RefSeq" id="WP_307683271.1">
    <property type="nucleotide sequence ID" value="NZ_JAUSQX010000001.1"/>
</dbReference>
<protein>
    <submittedName>
        <fullName evidence="2">Uncharacterized protein</fullName>
    </submittedName>
</protein>
<dbReference type="EMBL" id="JAUSQX010000001">
    <property type="protein sequence ID" value="MDP9807098.1"/>
    <property type="molecule type" value="Genomic_DNA"/>
</dbReference>
<feature type="transmembrane region" description="Helical" evidence="1">
    <location>
        <begin position="16"/>
        <end position="36"/>
    </location>
</feature>
<reference evidence="2 3" key="1">
    <citation type="submission" date="2023-07" db="EMBL/GenBank/DDBJ databases">
        <title>Sequencing the genomes of 1000 actinobacteria strains.</title>
        <authorList>
            <person name="Klenk H.-P."/>
        </authorList>
    </citation>
    <scope>NUCLEOTIDE SEQUENCE [LARGE SCALE GENOMIC DNA]</scope>
    <source>
        <strain evidence="2 3">DSM 17163</strain>
    </source>
</reference>
<gene>
    <name evidence="2" type="ORF">J2S70_001680</name>
</gene>
<dbReference type="Proteomes" id="UP001243212">
    <property type="component" value="Unassembled WGS sequence"/>
</dbReference>
<keyword evidence="1" id="KW-0472">Membrane</keyword>